<feature type="compositionally biased region" description="Polar residues" evidence="1">
    <location>
        <begin position="62"/>
        <end position="77"/>
    </location>
</feature>
<evidence type="ECO:0000256" key="1">
    <source>
        <dbReference type="SAM" id="MobiDB-lite"/>
    </source>
</evidence>
<comment type="caution">
    <text evidence="2">The sequence shown here is derived from an EMBL/GenBank/DDBJ whole genome shotgun (WGS) entry which is preliminary data.</text>
</comment>
<dbReference type="AlphaFoldDB" id="A0A1C2I5Z5"/>
<evidence type="ECO:0000313" key="2">
    <source>
        <dbReference type="EMBL" id="OCX71421.1"/>
    </source>
</evidence>
<sequence>MAFLVMAHADSSMLVTADGGFYSYAFWKHALVTNTRLLFRLSSVVHPPPRRGIARRVVFQHHQPQSNRMKKQSNGVTGPNKRIRLEGHPRC</sequence>
<dbReference type="RefSeq" id="WP_065974164.1">
    <property type="nucleotide sequence ID" value="NZ_LWRY01000134.1"/>
</dbReference>
<proteinExistence type="predicted"/>
<dbReference type="EMBL" id="LWRY01000134">
    <property type="protein sequence ID" value="OCX71421.1"/>
    <property type="molecule type" value="Genomic_DNA"/>
</dbReference>
<gene>
    <name evidence="2" type="ORF">A6M23_11890</name>
</gene>
<keyword evidence="3" id="KW-1185">Reference proteome</keyword>
<dbReference type="OrthoDB" id="9796012at2"/>
<organism evidence="2 3">
    <name type="scientific">Acidithiobacillus thiooxidans</name>
    <name type="common">Thiobacillus thiooxidans</name>
    <dbReference type="NCBI Taxonomy" id="930"/>
    <lineage>
        <taxon>Bacteria</taxon>
        <taxon>Pseudomonadati</taxon>
        <taxon>Pseudomonadota</taxon>
        <taxon>Acidithiobacillia</taxon>
        <taxon>Acidithiobacillales</taxon>
        <taxon>Acidithiobacillaceae</taxon>
        <taxon>Acidithiobacillus</taxon>
    </lineage>
</organism>
<dbReference type="Proteomes" id="UP000095008">
    <property type="component" value="Unassembled WGS sequence"/>
</dbReference>
<protein>
    <submittedName>
        <fullName evidence="2">Uncharacterized protein</fullName>
    </submittedName>
</protein>
<accession>A0A1C2I5Z5</accession>
<feature type="region of interest" description="Disordered" evidence="1">
    <location>
        <begin position="61"/>
        <end position="91"/>
    </location>
</feature>
<evidence type="ECO:0000313" key="3">
    <source>
        <dbReference type="Proteomes" id="UP000095008"/>
    </source>
</evidence>
<reference evidence="2" key="1">
    <citation type="journal article" date="2016" name="Int. J. Mol. Sci.">
        <title>Comparative genomics of the extreme acidophile Acidithiobacillus thiooxidans reveals intraspecific divergence and niche adaptation.</title>
        <authorList>
            <person name="Zhang X."/>
            <person name="Feng X."/>
            <person name="Tao J."/>
            <person name="Ma L."/>
            <person name="Xiao Y."/>
            <person name="Liang Y."/>
            <person name="Liu X."/>
            <person name="Yin H."/>
        </authorList>
    </citation>
    <scope>NUCLEOTIDE SEQUENCE [LARGE SCALE GENOMIC DNA]</scope>
    <source>
        <strain evidence="2">DXS-W</strain>
    </source>
</reference>
<name>A0A1C2I5Z5_ACITH</name>